<organism evidence="3 4">
    <name type="scientific">Nocardiopsis sediminis</name>
    <dbReference type="NCBI Taxonomy" id="1778267"/>
    <lineage>
        <taxon>Bacteria</taxon>
        <taxon>Bacillati</taxon>
        <taxon>Actinomycetota</taxon>
        <taxon>Actinomycetes</taxon>
        <taxon>Streptosporangiales</taxon>
        <taxon>Nocardiopsidaceae</taxon>
        <taxon>Nocardiopsis</taxon>
    </lineage>
</organism>
<keyword evidence="4" id="KW-1185">Reference proteome</keyword>
<sequence>MPQYDSVIRSQRVVTPGGVRPAAVGIRGGRITAVGDYDALPAGGGDTDLGRVALLPGCVDTDVAAQAPGQQLREGYARTAAAALRGGVTTLVVTPAPARPAVTGVHALDGHLAAAADNGVHVAFLGGIGPHSSPADLADLRAAGVVGFHCSLSDGGAPDVGPVGDTRLRKAMAEFGAMQVPLFVHAEDAGELSVPARGGNEALLMSRPPRAERRGLERIIAAARVTGARTHISPFTAAECAAVLAAARAMGIPVSAQTCPHYLCLPAEQVPDSSPAFGCRPPLRSSANRNALWSVLTADGDSPITTIGSGHRPGTGVEAISWLLPALWTAAARRGCGLDDIARWTSAGPAELVGLRRKGRIAPGHDADLVAFDPDAFQTVPENDSGPYAGRHLTGRVNATWVAGRSAFTASGGAGTKGTRKPGRPTANGDPLLPISG</sequence>
<reference evidence="4" key="1">
    <citation type="journal article" date="2019" name="Int. J. Syst. Evol. Microbiol.">
        <title>The Global Catalogue of Microorganisms (GCM) 10K type strain sequencing project: providing services to taxonomists for standard genome sequencing and annotation.</title>
        <authorList>
            <consortium name="The Broad Institute Genomics Platform"/>
            <consortium name="The Broad Institute Genome Sequencing Center for Infectious Disease"/>
            <person name="Wu L."/>
            <person name="Ma J."/>
        </authorList>
    </citation>
    <scope>NUCLEOTIDE SEQUENCE [LARGE SCALE GENOMIC DNA]</scope>
    <source>
        <strain evidence="4">TBRC 1826</strain>
    </source>
</reference>
<dbReference type="SUPFAM" id="SSF51556">
    <property type="entry name" value="Metallo-dependent hydrolases"/>
    <property type="match status" value="1"/>
</dbReference>
<dbReference type="SUPFAM" id="SSF51338">
    <property type="entry name" value="Composite domain of metallo-dependent hydrolases"/>
    <property type="match status" value="1"/>
</dbReference>
<dbReference type="Gene3D" id="3.20.20.140">
    <property type="entry name" value="Metal-dependent hydrolases"/>
    <property type="match status" value="1"/>
</dbReference>
<dbReference type="PANTHER" id="PTHR43668">
    <property type="entry name" value="ALLANTOINASE"/>
    <property type="match status" value="1"/>
</dbReference>
<dbReference type="Proteomes" id="UP001595847">
    <property type="component" value="Unassembled WGS sequence"/>
</dbReference>
<name>A0ABV8FRU6_9ACTN</name>
<dbReference type="PANTHER" id="PTHR43668:SF2">
    <property type="entry name" value="ALLANTOINASE"/>
    <property type="match status" value="1"/>
</dbReference>
<evidence type="ECO:0000256" key="1">
    <source>
        <dbReference type="SAM" id="MobiDB-lite"/>
    </source>
</evidence>
<dbReference type="Pfam" id="PF01979">
    <property type="entry name" value="Amidohydro_1"/>
    <property type="match status" value="1"/>
</dbReference>
<evidence type="ECO:0000259" key="2">
    <source>
        <dbReference type="Pfam" id="PF01979"/>
    </source>
</evidence>
<proteinExistence type="predicted"/>
<dbReference type="InterPro" id="IPR006680">
    <property type="entry name" value="Amidohydro-rel"/>
</dbReference>
<comment type="caution">
    <text evidence="3">The sequence shown here is derived from an EMBL/GenBank/DDBJ whole genome shotgun (WGS) entry which is preliminary data.</text>
</comment>
<accession>A0ABV8FRU6</accession>
<gene>
    <name evidence="3" type="ORF">ACFOVU_23075</name>
</gene>
<dbReference type="InterPro" id="IPR050138">
    <property type="entry name" value="DHOase/Allantoinase_Hydrolase"/>
</dbReference>
<feature type="region of interest" description="Disordered" evidence="1">
    <location>
        <begin position="408"/>
        <end position="437"/>
    </location>
</feature>
<evidence type="ECO:0000313" key="4">
    <source>
        <dbReference type="Proteomes" id="UP001595847"/>
    </source>
</evidence>
<dbReference type="InterPro" id="IPR011059">
    <property type="entry name" value="Metal-dep_hydrolase_composite"/>
</dbReference>
<dbReference type="RefSeq" id="WP_378536935.1">
    <property type="nucleotide sequence ID" value="NZ_JBHSBH010000015.1"/>
</dbReference>
<dbReference type="EMBL" id="JBHSBH010000015">
    <property type="protein sequence ID" value="MFC3998827.1"/>
    <property type="molecule type" value="Genomic_DNA"/>
</dbReference>
<feature type="domain" description="Amidohydrolase-related" evidence="2">
    <location>
        <begin position="54"/>
        <end position="405"/>
    </location>
</feature>
<evidence type="ECO:0000313" key="3">
    <source>
        <dbReference type="EMBL" id="MFC3998827.1"/>
    </source>
</evidence>
<protein>
    <submittedName>
        <fullName evidence="3">Amidohydrolase family protein</fullName>
    </submittedName>
</protein>
<dbReference type="InterPro" id="IPR032466">
    <property type="entry name" value="Metal_Hydrolase"/>
</dbReference>